<dbReference type="Proteomes" id="UP001302367">
    <property type="component" value="Chromosome 3"/>
</dbReference>
<protein>
    <recommendedName>
        <fullName evidence="1">BTB domain-containing protein</fullName>
    </recommendedName>
</protein>
<keyword evidence="3" id="KW-1185">Reference proteome</keyword>
<dbReference type="SMART" id="SM00225">
    <property type="entry name" value="BTB"/>
    <property type="match status" value="1"/>
</dbReference>
<dbReference type="Gene3D" id="3.30.710.10">
    <property type="entry name" value="Potassium Channel Kv1.1, Chain A"/>
    <property type="match status" value="1"/>
</dbReference>
<feature type="domain" description="BTB" evidence="1">
    <location>
        <begin position="15"/>
        <end position="69"/>
    </location>
</feature>
<reference evidence="2 3" key="1">
    <citation type="submission" date="2023-09" db="EMBL/GenBank/DDBJ databases">
        <title>Complete-Gapless Cercospora beticola genome.</title>
        <authorList>
            <person name="Wyatt N.A."/>
            <person name="Spanner R.E."/>
            <person name="Bolton M.D."/>
        </authorList>
    </citation>
    <scope>NUCLEOTIDE SEQUENCE [LARGE SCALE GENOMIC DNA]</scope>
    <source>
        <strain evidence="2">Cb09-40</strain>
    </source>
</reference>
<evidence type="ECO:0000313" key="2">
    <source>
        <dbReference type="EMBL" id="WPB00951.1"/>
    </source>
</evidence>
<dbReference type="GeneID" id="35427564"/>
<organism evidence="2 3">
    <name type="scientific">Cercospora beticola</name>
    <name type="common">Sugarbeet leaf spot fungus</name>
    <dbReference type="NCBI Taxonomy" id="122368"/>
    <lineage>
        <taxon>Eukaryota</taxon>
        <taxon>Fungi</taxon>
        <taxon>Dikarya</taxon>
        <taxon>Ascomycota</taxon>
        <taxon>Pezizomycotina</taxon>
        <taxon>Dothideomycetes</taxon>
        <taxon>Dothideomycetidae</taxon>
        <taxon>Mycosphaerellales</taxon>
        <taxon>Mycosphaerellaceae</taxon>
        <taxon>Cercospora</taxon>
    </lineage>
</organism>
<evidence type="ECO:0000259" key="1">
    <source>
        <dbReference type="PROSITE" id="PS50097"/>
    </source>
</evidence>
<dbReference type="RefSeq" id="XP_065458744.1">
    <property type="nucleotide sequence ID" value="XM_065602672.1"/>
</dbReference>
<gene>
    <name evidence="2" type="ORF">RHO25_005571</name>
</gene>
<proteinExistence type="predicted"/>
<sequence length="237" mass="27992">MSFDTAPLYNQPEYSDVTISFSGRSIYCHKVVLSTSSEYFKRLESGRREIELKEDDPDAVEFILEYLYSFDSDEDAARNEDWKLQLQYLLNDLADDALHLVRDITSDIHDTREAFDTIMHIRKSTLLPKALKVADRIEQKHLHNLLNLEAYREVVDQDRTLLWKHLDHLNAKFSERRSADIQVCRRCPKRRLLARNEKASKCSCRSELNERDYKRLKVWVPKDQLTTYKSQIMPYGS</sequence>
<dbReference type="PROSITE" id="PS50097">
    <property type="entry name" value="BTB"/>
    <property type="match status" value="1"/>
</dbReference>
<accession>A0ABZ0NN87</accession>
<dbReference type="CDD" id="cd18186">
    <property type="entry name" value="BTB_POZ_ZBTB_KLHL-like"/>
    <property type="match status" value="1"/>
</dbReference>
<dbReference type="EMBL" id="CP134186">
    <property type="protein sequence ID" value="WPB00951.1"/>
    <property type="molecule type" value="Genomic_DNA"/>
</dbReference>
<dbReference type="InterPro" id="IPR000210">
    <property type="entry name" value="BTB/POZ_dom"/>
</dbReference>
<evidence type="ECO:0000313" key="3">
    <source>
        <dbReference type="Proteomes" id="UP001302367"/>
    </source>
</evidence>
<dbReference type="InterPro" id="IPR011333">
    <property type="entry name" value="SKP1/BTB/POZ_sf"/>
</dbReference>
<dbReference type="Pfam" id="PF00651">
    <property type="entry name" value="BTB"/>
    <property type="match status" value="1"/>
</dbReference>
<name>A0ABZ0NN87_CERBT</name>
<dbReference type="SUPFAM" id="SSF54695">
    <property type="entry name" value="POZ domain"/>
    <property type="match status" value="1"/>
</dbReference>